<reference evidence="1" key="1">
    <citation type="submission" date="2023-04" db="EMBL/GenBank/DDBJ databases">
        <title>Draft Genome sequencing of Naganishia species isolated from polar environments using Oxford Nanopore Technology.</title>
        <authorList>
            <person name="Leo P."/>
            <person name="Venkateswaran K."/>
        </authorList>
    </citation>
    <scope>NUCLEOTIDE SEQUENCE</scope>
    <source>
        <strain evidence="1">MNA-CCFEE 5425</strain>
    </source>
</reference>
<organism evidence="1 2">
    <name type="scientific">Naganishia vaughanmartiniae</name>
    <dbReference type="NCBI Taxonomy" id="1424756"/>
    <lineage>
        <taxon>Eukaryota</taxon>
        <taxon>Fungi</taxon>
        <taxon>Dikarya</taxon>
        <taxon>Basidiomycota</taxon>
        <taxon>Agaricomycotina</taxon>
        <taxon>Tremellomycetes</taxon>
        <taxon>Filobasidiales</taxon>
        <taxon>Filobasidiaceae</taxon>
        <taxon>Naganishia</taxon>
    </lineage>
</organism>
<name>A0ACC2X9Z2_9TREE</name>
<dbReference type="Proteomes" id="UP001243375">
    <property type="component" value="Unassembled WGS sequence"/>
</dbReference>
<dbReference type="EMBL" id="JASBWU010000007">
    <property type="protein sequence ID" value="KAJ9120117.1"/>
    <property type="molecule type" value="Genomic_DNA"/>
</dbReference>
<accession>A0ACC2X9Z2</accession>
<sequence>MPCDPTDLDKKQIDPLSARIRAIQGVDILLFNPPYVPTEETELAETQQDGLIGATWAGGQAGMKVTDIVLDMLPDILSVGGIFYLIAVSENNPREICARMQQKGFTADVALKRRAGRELLHVLKIVKKAVL</sequence>
<protein>
    <submittedName>
        <fullName evidence="1">Uncharacterized protein</fullName>
    </submittedName>
</protein>
<proteinExistence type="predicted"/>
<keyword evidence="2" id="KW-1185">Reference proteome</keyword>
<evidence type="ECO:0000313" key="2">
    <source>
        <dbReference type="Proteomes" id="UP001243375"/>
    </source>
</evidence>
<evidence type="ECO:0000313" key="1">
    <source>
        <dbReference type="EMBL" id="KAJ9120117.1"/>
    </source>
</evidence>
<comment type="caution">
    <text evidence="1">The sequence shown here is derived from an EMBL/GenBank/DDBJ whole genome shotgun (WGS) entry which is preliminary data.</text>
</comment>
<gene>
    <name evidence="1" type="ORF">QFC22_003015</name>
</gene>